<dbReference type="RefSeq" id="WP_131169494.1">
    <property type="nucleotide sequence ID" value="NZ_SDMQ01000014.1"/>
</dbReference>
<dbReference type="AlphaFoldDB" id="A0A4Q9KBE7"/>
<dbReference type="EMBL" id="SDMQ01000014">
    <property type="protein sequence ID" value="TBT83118.1"/>
    <property type="molecule type" value="Genomic_DNA"/>
</dbReference>
<proteinExistence type="predicted"/>
<accession>A0A4Q9KBE7</accession>
<name>A0A4Q9KBE7_9ACTN</name>
<reference evidence="1 2" key="1">
    <citation type="submission" date="2019-01" db="EMBL/GenBank/DDBJ databases">
        <title>Lactibacter flavus gen. nov., sp. nov., a novel bacterium of the family Propionibacteriaceae isolated from raw milk and dairy products.</title>
        <authorList>
            <person name="Huptas C."/>
            <person name="Wenning M."/>
            <person name="Breitenwieser F."/>
            <person name="Doll E."/>
            <person name="Von Neubeck M."/>
            <person name="Busse H.-J."/>
            <person name="Scherer S."/>
        </authorList>
    </citation>
    <scope>NUCLEOTIDE SEQUENCE [LARGE SCALE GENOMIC DNA]</scope>
    <source>
        <strain evidence="1 2">KCTC 33808</strain>
    </source>
</reference>
<comment type="caution">
    <text evidence="1">The sequence shown here is derived from an EMBL/GenBank/DDBJ whole genome shotgun (WGS) entry which is preliminary data.</text>
</comment>
<dbReference type="Proteomes" id="UP000292373">
    <property type="component" value="Unassembled WGS sequence"/>
</dbReference>
<evidence type="ECO:0000313" key="1">
    <source>
        <dbReference type="EMBL" id="TBT83118.1"/>
    </source>
</evidence>
<sequence length="60" mass="6632">MHSGVTVARRVEDGWECVDDHGRRVVLPVGVIDLALRDLRVGQRLLVEVVDGLVMRASLP</sequence>
<evidence type="ECO:0000313" key="2">
    <source>
        <dbReference type="Proteomes" id="UP000292373"/>
    </source>
</evidence>
<keyword evidence="2" id="KW-1185">Reference proteome</keyword>
<protein>
    <submittedName>
        <fullName evidence="1">Uncharacterized protein</fullName>
    </submittedName>
</protein>
<gene>
    <name evidence="1" type="ORF">ET989_12520</name>
</gene>
<organism evidence="1 2">
    <name type="scientific">Propioniciclava sinopodophylli</name>
    <dbReference type="NCBI Taxonomy" id="1837344"/>
    <lineage>
        <taxon>Bacteria</taxon>
        <taxon>Bacillati</taxon>
        <taxon>Actinomycetota</taxon>
        <taxon>Actinomycetes</taxon>
        <taxon>Propionibacteriales</taxon>
        <taxon>Propionibacteriaceae</taxon>
        <taxon>Propioniciclava</taxon>
    </lineage>
</organism>